<evidence type="ECO:0000313" key="1">
    <source>
        <dbReference type="EMBL" id="GFQ93054.1"/>
    </source>
</evidence>
<proteinExistence type="predicted"/>
<keyword evidence="2" id="KW-1185">Reference proteome</keyword>
<organism evidence="1 2">
    <name type="scientific">Trichonephila clavata</name>
    <name type="common">Joro spider</name>
    <name type="synonym">Nephila clavata</name>
    <dbReference type="NCBI Taxonomy" id="2740835"/>
    <lineage>
        <taxon>Eukaryota</taxon>
        <taxon>Metazoa</taxon>
        <taxon>Ecdysozoa</taxon>
        <taxon>Arthropoda</taxon>
        <taxon>Chelicerata</taxon>
        <taxon>Arachnida</taxon>
        <taxon>Araneae</taxon>
        <taxon>Araneomorphae</taxon>
        <taxon>Entelegynae</taxon>
        <taxon>Araneoidea</taxon>
        <taxon>Nephilidae</taxon>
        <taxon>Trichonephila</taxon>
    </lineage>
</organism>
<comment type="caution">
    <text evidence="1">The sequence shown here is derived from an EMBL/GenBank/DDBJ whole genome shotgun (WGS) entry which is preliminary data.</text>
</comment>
<reference evidence="1" key="1">
    <citation type="submission" date="2020-07" db="EMBL/GenBank/DDBJ databases">
        <title>Multicomponent nature underlies the extraordinary mechanical properties of spider dragline silk.</title>
        <authorList>
            <person name="Kono N."/>
            <person name="Nakamura H."/>
            <person name="Mori M."/>
            <person name="Yoshida Y."/>
            <person name="Ohtoshi R."/>
            <person name="Malay A.D."/>
            <person name="Moran D.A.P."/>
            <person name="Tomita M."/>
            <person name="Numata K."/>
            <person name="Arakawa K."/>
        </authorList>
    </citation>
    <scope>NUCLEOTIDE SEQUENCE</scope>
</reference>
<evidence type="ECO:0000313" key="2">
    <source>
        <dbReference type="Proteomes" id="UP000887116"/>
    </source>
</evidence>
<dbReference type="AlphaFoldDB" id="A0A8X6HUH0"/>
<protein>
    <submittedName>
        <fullName evidence="1">Uncharacterized protein</fullName>
    </submittedName>
</protein>
<sequence>MRKELVTNQNLIIDNWGLGPVPYKTLAEEEIEVEPVVTVNVKRRKTFRSCSEDAVWTVNFDYHKLLGSESVISASVS</sequence>
<name>A0A8X6HUH0_TRICU</name>
<gene>
    <name evidence="1" type="ORF">TNCT_550721</name>
</gene>
<dbReference type="Proteomes" id="UP000887116">
    <property type="component" value="Unassembled WGS sequence"/>
</dbReference>
<accession>A0A8X6HUH0</accession>
<dbReference type="EMBL" id="BMAO01004196">
    <property type="protein sequence ID" value="GFQ93054.1"/>
    <property type="molecule type" value="Genomic_DNA"/>
</dbReference>